<reference evidence="5" key="1">
    <citation type="submission" date="2017-02" db="EMBL/GenBank/DDBJ databases">
        <authorList>
            <person name="Varghese N."/>
            <person name="Submissions S."/>
        </authorList>
    </citation>
    <scope>NUCLEOTIDE SEQUENCE [LARGE SCALE GENOMIC DNA]</scope>
    <source>
        <strain evidence="5">DSM 22385</strain>
    </source>
</reference>
<dbReference type="RefSeq" id="WP_170878449.1">
    <property type="nucleotide sequence ID" value="NZ_FUYR01000002.1"/>
</dbReference>
<dbReference type="STRING" id="572036.SAMN05661099_2612"/>
<dbReference type="InterPro" id="IPR005135">
    <property type="entry name" value="Endo/exonuclease/phosphatase"/>
</dbReference>
<dbReference type="InterPro" id="IPR036691">
    <property type="entry name" value="Endo/exonu/phosph_ase_sf"/>
</dbReference>
<accession>A0A1T5DTV9</accession>
<evidence type="ECO:0000313" key="5">
    <source>
        <dbReference type="Proteomes" id="UP000189981"/>
    </source>
</evidence>
<dbReference type="Gene3D" id="3.60.10.10">
    <property type="entry name" value="Endonuclease/exonuclease/phosphatase"/>
    <property type="match status" value="1"/>
</dbReference>
<dbReference type="SUPFAM" id="SSF56219">
    <property type="entry name" value="DNase I-like"/>
    <property type="match status" value="1"/>
</dbReference>
<keyword evidence="4" id="KW-0378">Hydrolase</keyword>
<keyword evidence="4" id="KW-0540">Nuclease</keyword>
<dbReference type="EMBL" id="FUYR01000002">
    <property type="protein sequence ID" value="SKB75194.1"/>
    <property type="molecule type" value="Genomic_DNA"/>
</dbReference>
<feature type="region of interest" description="Disordered" evidence="1">
    <location>
        <begin position="329"/>
        <end position="352"/>
    </location>
</feature>
<dbReference type="AlphaFoldDB" id="A0A1T5DTV9"/>
<feature type="transmembrane region" description="Helical" evidence="2">
    <location>
        <begin position="44"/>
        <end position="62"/>
    </location>
</feature>
<keyword evidence="2" id="KW-1133">Transmembrane helix</keyword>
<keyword evidence="2" id="KW-0472">Membrane</keyword>
<evidence type="ECO:0000256" key="2">
    <source>
        <dbReference type="SAM" id="Phobius"/>
    </source>
</evidence>
<feature type="compositionally biased region" description="Basic and acidic residues" evidence="1">
    <location>
        <begin position="329"/>
        <end position="343"/>
    </location>
</feature>
<feature type="domain" description="Endonuclease/exonuclease/phosphatase" evidence="3">
    <location>
        <begin position="116"/>
        <end position="314"/>
    </location>
</feature>
<organism evidence="4 5">
    <name type="scientific">Daejeonella lutea</name>
    <dbReference type="NCBI Taxonomy" id="572036"/>
    <lineage>
        <taxon>Bacteria</taxon>
        <taxon>Pseudomonadati</taxon>
        <taxon>Bacteroidota</taxon>
        <taxon>Sphingobacteriia</taxon>
        <taxon>Sphingobacteriales</taxon>
        <taxon>Sphingobacteriaceae</taxon>
        <taxon>Daejeonella</taxon>
    </lineage>
</organism>
<gene>
    <name evidence="4" type="ORF">SAMN05661099_2612</name>
</gene>
<dbReference type="GO" id="GO:0004519">
    <property type="term" value="F:endonuclease activity"/>
    <property type="evidence" value="ECO:0007669"/>
    <property type="project" value="UniProtKB-KW"/>
</dbReference>
<keyword evidence="2" id="KW-0812">Transmembrane</keyword>
<keyword evidence="4" id="KW-0269">Exonuclease</keyword>
<dbReference type="Pfam" id="PF03372">
    <property type="entry name" value="Exo_endo_phos"/>
    <property type="match status" value="1"/>
</dbReference>
<dbReference type="Proteomes" id="UP000189981">
    <property type="component" value="Unassembled WGS sequence"/>
</dbReference>
<feature type="transmembrane region" description="Helical" evidence="2">
    <location>
        <begin position="6"/>
        <end position="24"/>
    </location>
</feature>
<sequence length="352" mass="40176">MEISKSLIIGVGYLVIIVSLVPLVRKDHWAFRVCEYPRLQKLFINLLILVTLPLVFGVDTLSDQIICVLLVLNAGYLFSQVFPFTPLAKKQLLNVGKRQVDRQIGLFIGNVYQYNRKASEYLNTIKTKNPDVIMLVETDKWWASELESLQKKYPHQLLVPLENTYGMMLFSKLKLHDGKVKYLVEDGIPSVHTKIELPSGEMISFHGLHPTPPVPQENPRSTERDKEILLVGKEAKKSKLPVIVAGDLNDVAWSYTTDLFSKISGLLDPRKGRGFFNTFHAKYFFLKFPLDHVFCSNDFTLVDIKRMPNCGSDHHPMYIKLQYTPEVEAKQEEPEATADEKQLASKKINKAT</sequence>
<keyword evidence="4" id="KW-0255">Endonuclease</keyword>
<protein>
    <submittedName>
        <fullName evidence="4">Uncharacterized conserved protein YafD, endonuclease/exonuclease/phosphatase (EEP) superfamily</fullName>
    </submittedName>
</protein>
<feature type="transmembrane region" description="Helical" evidence="2">
    <location>
        <begin position="68"/>
        <end position="88"/>
    </location>
</feature>
<dbReference type="GO" id="GO:0004527">
    <property type="term" value="F:exonuclease activity"/>
    <property type="evidence" value="ECO:0007669"/>
    <property type="project" value="UniProtKB-KW"/>
</dbReference>
<evidence type="ECO:0000256" key="1">
    <source>
        <dbReference type="SAM" id="MobiDB-lite"/>
    </source>
</evidence>
<evidence type="ECO:0000259" key="3">
    <source>
        <dbReference type="Pfam" id="PF03372"/>
    </source>
</evidence>
<keyword evidence="5" id="KW-1185">Reference proteome</keyword>
<proteinExistence type="predicted"/>
<evidence type="ECO:0000313" key="4">
    <source>
        <dbReference type="EMBL" id="SKB75194.1"/>
    </source>
</evidence>
<name>A0A1T5DTV9_9SPHI</name>